<comment type="caution">
    <text evidence="8">The sequence shown here is derived from an EMBL/GenBank/DDBJ whole genome shotgun (WGS) entry which is preliminary data.</text>
</comment>
<dbReference type="GO" id="GO:0003677">
    <property type="term" value="F:DNA binding"/>
    <property type="evidence" value="ECO:0007669"/>
    <property type="project" value="InterPro"/>
</dbReference>
<evidence type="ECO:0000313" key="8">
    <source>
        <dbReference type="EMBL" id="NOT33382.1"/>
    </source>
</evidence>
<dbReference type="CDD" id="cd06171">
    <property type="entry name" value="Sigma70_r4"/>
    <property type="match status" value="1"/>
</dbReference>
<sequence>MAAVAGREYDKAVSGEEAGIVRRCLAGDEKAYRELIELYQAQVFSLALRMLRRREDAEDVTQEAFVRMFRALDRYDLERPFGAWLFTIASRLCIDVIRRRKHLPISLTRQETGSHEEYEIEVEDPGLGPDEVTSRSEEERRMDDLIQSLPPHYRIVVVMRHQQDLTYDEIAAALHLPLGTVKARIHRARELLKTRLLSRSEGAET</sequence>
<dbReference type="GO" id="GO:0006352">
    <property type="term" value="P:DNA-templated transcription initiation"/>
    <property type="evidence" value="ECO:0007669"/>
    <property type="project" value="InterPro"/>
</dbReference>
<evidence type="ECO:0000256" key="2">
    <source>
        <dbReference type="ARBA" id="ARBA00023015"/>
    </source>
</evidence>
<dbReference type="Gene3D" id="1.10.10.10">
    <property type="entry name" value="Winged helix-like DNA-binding domain superfamily/Winged helix DNA-binding domain"/>
    <property type="match status" value="1"/>
</dbReference>
<dbReference type="EMBL" id="JABFRW010000044">
    <property type="protein sequence ID" value="NOT33382.1"/>
    <property type="molecule type" value="Genomic_DNA"/>
</dbReference>
<proteinExistence type="inferred from homology"/>
<evidence type="ECO:0000259" key="7">
    <source>
        <dbReference type="Pfam" id="PF08281"/>
    </source>
</evidence>
<gene>
    <name evidence="8" type="ORF">HOP12_04340</name>
</gene>
<dbReference type="InterPro" id="IPR014284">
    <property type="entry name" value="RNA_pol_sigma-70_dom"/>
</dbReference>
<dbReference type="AlphaFoldDB" id="A0A849SDD5"/>
<dbReference type="SUPFAM" id="SSF88946">
    <property type="entry name" value="Sigma2 domain of RNA polymerase sigma factors"/>
    <property type="match status" value="1"/>
</dbReference>
<feature type="domain" description="RNA polymerase sigma-70 region 2" evidence="6">
    <location>
        <begin position="35"/>
        <end position="101"/>
    </location>
</feature>
<keyword evidence="3" id="KW-0731">Sigma factor</keyword>
<dbReference type="Proteomes" id="UP000580839">
    <property type="component" value="Unassembled WGS sequence"/>
</dbReference>
<protein>
    <submittedName>
        <fullName evidence="8">Sigma-70 family RNA polymerase sigma factor</fullName>
    </submittedName>
</protein>
<dbReference type="NCBIfam" id="TIGR02937">
    <property type="entry name" value="sigma70-ECF"/>
    <property type="match status" value="1"/>
</dbReference>
<comment type="similarity">
    <text evidence="1">Belongs to the sigma-70 factor family. ECF subfamily.</text>
</comment>
<keyword evidence="4" id="KW-0804">Transcription</keyword>
<evidence type="ECO:0000313" key="9">
    <source>
        <dbReference type="Proteomes" id="UP000580839"/>
    </source>
</evidence>
<dbReference type="Gene3D" id="1.10.1740.10">
    <property type="match status" value="1"/>
</dbReference>
<accession>A0A849SDD5</accession>
<evidence type="ECO:0000256" key="3">
    <source>
        <dbReference type="ARBA" id="ARBA00023082"/>
    </source>
</evidence>
<feature type="domain" description="RNA polymerase sigma factor 70 region 4 type 2" evidence="7">
    <location>
        <begin position="140"/>
        <end position="192"/>
    </location>
</feature>
<dbReference type="PANTHER" id="PTHR43133">
    <property type="entry name" value="RNA POLYMERASE ECF-TYPE SIGMA FACTO"/>
    <property type="match status" value="1"/>
</dbReference>
<dbReference type="GO" id="GO:0016987">
    <property type="term" value="F:sigma factor activity"/>
    <property type="evidence" value="ECO:0007669"/>
    <property type="project" value="UniProtKB-KW"/>
</dbReference>
<dbReference type="InterPro" id="IPR013249">
    <property type="entry name" value="RNA_pol_sigma70_r4_t2"/>
</dbReference>
<dbReference type="InterPro" id="IPR039425">
    <property type="entry name" value="RNA_pol_sigma-70-like"/>
</dbReference>
<name>A0A849SDD5_UNCEI</name>
<dbReference type="InterPro" id="IPR013325">
    <property type="entry name" value="RNA_pol_sigma_r2"/>
</dbReference>
<dbReference type="SUPFAM" id="SSF88659">
    <property type="entry name" value="Sigma3 and sigma4 domains of RNA polymerase sigma factors"/>
    <property type="match status" value="1"/>
</dbReference>
<evidence type="ECO:0000256" key="1">
    <source>
        <dbReference type="ARBA" id="ARBA00010641"/>
    </source>
</evidence>
<dbReference type="Pfam" id="PF04542">
    <property type="entry name" value="Sigma70_r2"/>
    <property type="match status" value="1"/>
</dbReference>
<keyword evidence="2" id="KW-0805">Transcription regulation</keyword>
<organism evidence="8 9">
    <name type="scientific">Eiseniibacteriota bacterium</name>
    <dbReference type="NCBI Taxonomy" id="2212470"/>
    <lineage>
        <taxon>Bacteria</taxon>
        <taxon>Candidatus Eiseniibacteriota</taxon>
    </lineage>
</organism>
<reference evidence="8 9" key="1">
    <citation type="submission" date="2020-04" db="EMBL/GenBank/DDBJ databases">
        <title>Metagenomic profiling of ammonia- and methane-oxidizing microorganisms in a Dutch drinking water treatment plant.</title>
        <authorList>
            <person name="Poghosyan L."/>
            <person name="Leucker S."/>
        </authorList>
    </citation>
    <scope>NUCLEOTIDE SEQUENCE [LARGE SCALE GENOMIC DNA]</scope>
    <source>
        <strain evidence="8">S-RSF-IL-03</strain>
    </source>
</reference>
<dbReference type="InterPro" id="IPR007627">
    <property type="entry name" value="RNA_pol_sigma70_r2"/>
</dbReference>
<dbReference type="InterPro" id="IPR036388">
    <property type="entry name" value="WH-like_DNA-bd_sf"/>
</dbReference>
<dbReference type="InterPro" id="IPR013324">
    <property type="entry name" value="RNA_pol_sigma_r3/r4-like"/>
</dbReference>
<feature type="region of interest" description="Disordered" evidence="5">
    <location>
        <begin position="114"/>
        <end position="137"/>
    </location>
</feature>
<evidence type="ECO:0000256" key="4">
    <source>
        <dbReference type="ARBA" id="ARBA00023163"/>
    </source>
</evidence>
<dbReference type="Pfam" id="PF08281">
    <property type="entry name" value="Sigma70_r4_2"/>
    <property type="match status" value="1"/>
</dbReference>
<dbReference type="PANTHER" id="PTHR43133:SF51">
    <property type="entry name" value="RNA POLYMERASE SIGMA FACTOR"/>
    <property type="match status" value="1"/>
</dbReference>
<evidence type="ECO:0000256" key="5">
    <source>
        <dbReference type="SAM" id="MobiDB-lite"/>
    </source>
</evidence>
<evidence type="ECO:0000259" key="6">
    <source>
        <dbReference type="Pfam" id="PF04542"/>
    </source>
</evidence>